<keyword evidence="2" id="KW-1185">Reference proteome</keyword>
<protein>
    <recommendedName>
        <fullName evidence="3">Fungal N-terminal domain-containing protein</fullName>
    </recommendedName>
</protein>
<organism evidence="1 2">
    <name type="scientific">Neolentinus lepideus HHB14362 ss-1</name>
    <dbReference type="NCBI Taxonomy" id="1314782"/>
    <lineage>
        <taxon>Eukaryota</taxon>
        <taxon>Fungi</taxon>
        <taxon>Dikarya</taxon>
        <taxon>Basidiomycota</taxon>
        <taxon>Agaricomycotina</taxon>
        <taxon>Agaricomycetes</taxon>
        <taxon>Gloeophyllales</taxon>
        <taxon>Gloeophyllaceae</taxon>
        <taxon>Neolentinus</taxon>
    </lineage>
</organism>
<reference evidence="1 2" key="1">
    <citation type="journal article" date="2016" name="Mol. Biol. Evol.">
        <title>Comparative Genomics of Early-Diverging Mushroom-Forming Fungi Provides Insights into the Origins of Lignocellulose Decay Capabilities.</title>
        <authorList>
            <person name="Nagy L.G."/>
            <person name="Riley R."/>
            <person name="Tritt A."/>
            <person name="Adam C."/>
            <person name="Daum C."/>
            <person name="Floudas D."/>
            <person name="Sun H."/>
            <person name="Yadav J.S."/>
            <person name="Pangilinan J."/>
            <person name="Larsson K.H."/>
            <person name="Matsuura K."/>
            <person name="Barry K."/>
            <person name="Labutti K."/>
            <person name="Kuo R."/>
            <person name="Ohm R.A."/>
            <person name="Bhattacharya S.S."/>
            <person name="Shirouzu T."/>
            <person name="Yoshinaga Y."/>
            <person name="Martin F.M."/>
            <person name="Grigoriev I.V."/>
            <person name="Hibbett D.S."/>
        </authorList>
    </citation>
    <scope>NUCLEOTIDE SEQUENCE [LARGE SCALE GENOMIC DNA]</scope>
    <source>
        <strain evidence="1 2">HHB14362 ss-1</strain>
    </source>
</reference>
<name>A0A165NJJ2_9AGAM</name>
<dbReference type="OrthoDB" id="3271094at2759"/>
<evidence type="ECO:0000313" key="1">
    <source>
        <dbReference type="EMBL" id="KZT19733.1"/>
    </source>
</evidence>
<dbReference type="AlphaFoldDB" id="A0A165NJJ2"/>
<dbReference type="Proteomes" id="UP000076761">
    <property type="component" value="Unassembled WGS sequence"/>
</dbReference>
<dbReference type="InParanoid" id="A0A165NJJ2"/>
<gene>
    <name evidence="1" type="ORF">NEOLEDRAFT_931500</name>
</gene>
<sequence>MSPAVAFTFGSFGDIVTLIQLVTSVVHLAASTRGASQSYSDFLLDLSGLEKLLENLRDALHLPPISVSSLGLSYGDLRRELEARIAFCSVCLERIHSEISRSQTRLKIGRTVTEWKEVWRRAGWMLFAEERLRTWSDEVSYQKEWIELHCSILNGHIIETTYSLVANTGATIDDVHAIAQVAQCDVKLTLRHIGLQQTSFRSLGYSWEGGFAHDQHPVRVIDPFRRIFWLPREFLTTWDDVADVMRIASAPLWQFYLQAHSNSSNITWPSTRRGFMLLHGDVELMGEQIKDSGLDTFAIPLKEFHTSHRYDIKYNEFDFVIRYLRPPGFNPNVNPVRAELQGLNNDFEIGYLRDYLDLSRSGREIAELLRHIMPLSEVFDREYCHGIAKKIFDLLPTGAFFCDADETLKEGITFVTSSWRSSVRAECIKESAMQLAASLSEDIKAILPGIAVLITLPDTTEEFAALKDALRSGLPAIQGESRFEELGSDAEDTMP</sequence>
<dbReference type="EMBL" id="KV425634">
    <property type="protein sequence ID" value="KZT19733.1"/>
    <property type="molecule type" value="Genomic_DNA"/>
</dbReference>
<evidence type="ECO:0000313" key="2">
    <source>
        <dbReference type="Proteomes" id="UP000076761"/>
    </source>
</evidence>
<evidence type="ECO:0008006" key="3">
    <source>
        <dbReference type="Google" id="ProtNLM"/>
    </source>
</evidence>
<accession>A0A165NJJ2</accession>
<proteinExistence type="predicted"/>